<protein>
    <recommendedName>
        <fullName evidence="3">Prevent-host-death family protein</fullName>
    </recommendedName>
</protein>
<sequence>MSLIIKLLTMKTMSVGEFKAHFSEVLEDVKAGIGIAVTYGRKKEVIGYFVPDLEESNNQRKIGLLDGKAEIIFKDNFKITEEEFLSL</sequence>
<reference evidence="2" key="1">
    <citation type="journal article" date="2019" name="Int. J. Syst. Evol. Microbiol.">
        <title>The Global Catalogue of Microorganisms (GCM) 10K type strain sequencing project: providing services to taxonomists for standard genome sequencing and annotation.</title>
        <authorList>
            <consortium name="The Broad Institute Genomics Platform"/>
            <consortium name="The Broad Institute Genome Sequencing Center for Infectious Disease"/>
            <person name="Wu L."/>
            <person name="Ma J."/>
        </authorList>
    </citation>
    <scope>NUCLEOTIDE SEQUENCE [LARGE SCALE GENOMIC DNA]</scope>
    <source>
        <strain evidence="2">JCM 17626</strain>
    </source>
</reference>
<gene>
    <name evidence="1" type="ORF">GCM10022289_38790</name>
</gene>
<evidence type="ECO:0000313" key="1">
    <source>
        <dbReference type="EMBL" id="GAA4210809.1"/>
    </source>
</evidence>
<proteinExistence type="predicted"/>
<comment type="caution">
    <text evidence="1">The sequence shown here is derived from an EMBL/GenBank/DDBJ whole genome shotgun (WGS) entry which is preliminary data.</text>
</comment>
<keyword evidence="2" id="KW-1185">Reference proteome</keyword>
<evidence type="ECO:0000313" key="2">
    <source>
        <dbReference type="Proteomes" id="UP001501772"/>
    </source>
</evidence>
<dbReference type="EMBL" id="BAABBY010000010">
    <property type="protein sequence ID" value="GAA4210809.1"/>
    <property type="molecule type" value="Genomic_DNA"/>
</dbReference>
<name>A0ABP8BNM7_9SPHI</name>
<evidence type="ECO:0008006" key="3">
    <source>
        <dbReference type="Google" id="ProtNLM"/>
    </source>
</evidence>
<accession>A0ABP8BNM7</accession>
<dbReference type="Proteomes" id="UP001501772">
    <property type="component" value="Unassembled WGS sequence"/>
</dbReference>
<organism evidence="1 2">
    <name type="scientific">Pedobacter jeongneungensis</name>
    <dbReference type="NCBI Taxonomy" id="947309"/>
    <lineage>
        <taxon>Bacteria</taxon>
        <taxon>Pseudomonadati</taxon>
        <taxon>Bacteroidota</taxon>
        <taxon>Sphingobacteriia</taxon>
        <taxon>Sphingobacteriales</taxon>
        <taxon>Sphingobacteriaceae</taxon>
        <taxon>Pedobacter</taxon>
    </lineage>
</organism>